<accession>A0AAD7LCT4</accession>
<gene>
    <name evidence="1" type="ORF">O6P43_022296</name>
</gene>
<protein>
    <submittedName>
        <fullName evidence="1">Uncharacterized protein</fullName>
    </submittedName>
</protein>
<evidence type="ECO:0000313" key="2">
    <source>
        <dbReference type="Proteomes" id="UP001163823"/>
    </source>
</evidence>
<evidence type="ECO:0000313" key="1">
    <source>
        <dbReference type="EMBL" id="KAJ7955760.1"/>
    </source>
</evidence>
<organism evidence="1 2">
    <name type="scientific">Quillaja saponaria</name>
    <name type="common">Soap bark tree</name>
    <dbReference type="NCBI Taxonomy" id="32244"/>
    <lineage>
        <taxon>Eukaryota</taxon>
        <taxon>Viridiplantae</taxon>
        <taxon>Streptophyta</taxon>
        <taxon>Embryophyta</taxon>
        <taxon>Tracheophyta</taxon>
        <taxon>Spermatophyta</taxon>
        <taxon>Magnoliopsida</taxon>
        <taxon>eudicotyledons</taxon>
        <taxon>Gunneridae</taxon>
        <taxon>Pentapetalae</taxon>
        <taxon>rosids</taxon>
        <taxon>fabids</taxon>
        <taxon>Fabales</taxon>
        <taxon>Quillajaceae</taxon>
        <taxon>Quillaja</taxon>
    </lineage>
</organism>
<comment type="caution">
    <text evidence="1">The sequence shown here is derived from an EMBL/GenBank/DDBJ whole genome shotgun (WGS) entry which is preliminary data.</text>
</comment>
<dbReference type="EMBL" id="JARAOO010000009">
    <property type="protein sequence ID" value="KAJ7955760.1"/>
    <property type="molecule type" value="Genomic_DNA"/>
</dbReference>
<reference evidence="1" key="1">
    <citation type="journal article" date="2023" name="Science">
        <title>Elucidation of the pathway for biosynthesis of saponin adjuvants from the soapbark tree.</title>
        <authorList>
            <person name="Reed J."/>
            <person name="Orme A."/>
            <person name="El-Demerdash A."/>
            <person name="Owen C."/>
            <person name="Martin L.B.B."/>
            <person name="Misra R.C."/>
            <person name="Kikuchi S."/>
            <person name="Rejzek M."/>
            <person name="Martin A.C."/>
            <person name="Harkess A."/>
            <person name="Leebens-Mack J."/>
            <person name="Louveau T."/>
            <person name="Stephenson M.J."/>
            <person name="Osbourn A."/>
        </authorList>
    </citation>
    <scope>NUCLEOTIDE SEQUENCE</scope>
    <source>
        <strain evidence="1">S10</strain>
    </source>
</reference>
<dbReference type="AlphaFoldDB" id="A0AAD7LCT4"/>
<dbReference type="KEGG" id="qsa:O6P43_022296"/>
<proteinExistence type="predicted"/>
<name>A0AAD7LCT4_QUISA</name>
<dbReference type="Proteomes" id="UP001163823">
    <property type="component" value="Chromosome 9"/>
</dbReference>
<keyword evidence="2" id="KW-1185">Reference proteome</keyword>
<sequence>MTRKPFQFNMVAKRYKRLIRVHLQGVAVGQVGETEHYLHQMTGSFLVFTFVRLQICDWSYFPLPDGLSLYLTLMKFHLVRAVEQQSSRTA</sequence>